<dbReference type="Pfam" id="PF09346">
    <property type="entry name" value="SMI1_KNR4"/>
    <property type="match status" value="1"/>
</dbReference>
<dbReference type="SUPFAM" id="SSF160631">
    <property type="entry name" value="SMI1/KNR4-like"/>
    <property type="match status" value="1"/>
</dbReference>
<dbReference type="InterPro" id="IPR037883">
    <property type="entry name" value="Knr4/Smi1-like_sf"/>
</dbReference>
<dbReference type="InterPro" id="IPR018958">
    <property type="entry name" value="Knr4/Smi1-like_dom"/>
</dbReference>
<evidence type="ECO:0000313" key="3">
    <source>
        <dbReference type="Proteomes" id="UP000711047"/>
    </source>
</evidence>
<dbReference type="Gene3D" id="3.40.1580.10">
    <property type="entry name" value="SMI1/KNR4-like"/>
    <property type="match status" value="1"/>
</dbReference>
<gene>
    <name evidence="2" type="ORF">HQN87_15855</name>
</gene>
<evidence type="ECO:0000313" key="2">
    <source>
        <dbReference type="EMBL" id="NQX46813.1"/>
    </source>
</evidence>
<dbReference type="EMBL" id="JABMKX010000008">
    <property type="protein sequence ID" value="NQX46813.1"/>
    <property type="molecule type" value="Genomic_DNA"/>
</dbReference>
<evidence type="ECO:0000259" key="1">
    <source>
        <dbReference type="SMART" id="SM00860"/>
    </source>
</evidence>
<dbReference type="Proteomes" id="UP000711047">
    <property type="component" value="Unassembled WGS sequence"/>
</dbReference>
<proteinExistence type="predicted"/>
<dbReference type="SMART" id="SM00860">
    <property type="entry name" value="SMI1_KNR4"/>
    <property type="match status" value="1"/>
</dbReference>
<organism evidence="2 3">
    <name type="scientific">Paenibacillus tritici</name>
    <dbReference type="NCBI Taxonomy" id="1873425"/>
    <lineage>
        <taxon>Bacteria</taxon>
        <taxon>Bacillati</taxon>
        <taxon>Bacillota</taxon>
        <taxon>Bacilli</taxon>
        <taxon>Bacillales</taxon>
        <taxon>Paenibacillaceae</taxon>
        <taxon>Paenibacillus</taxon>
    </lineage>
</organism>
<dbReference type="RefSeq" id="WP_173135767.1">
    <property type="nucleotide sequence ID" value="NZ_JABMKX010000008.1"/>
</dbReference>
<accession>A0ABX2DQ66</accession>
<feature type="domain" description="Knr4/Smi1-like" evidence="1">
    <location>
        <begin position="25"/>
        <end position="142"/>
    </location>
</feature>
<comment type="caution">
    <text evidence="2">The sequence shown here is derived from an EMBL/GenBank/DDBJ whole genome shotgun (WGS) entry which is preliminary data.</text>
</comment>
<keyword evidence="3" id="KW-1185">Reference proteome</keyword>
<sequence length="147" mass="16173">MNDALMERLHLFLTREDNRSLLGIPATDDQIEAAEKVLGLSLDRDYVRFIKSFGGAYAGLPVYAFSNASSMGQERITELTLSFREDFKDTPAGAILAHSVVFSMDGSGNPILLDPKGRVLLGDHDTGEYEVIAVSFAALIEENFAEW</sequence>
<protein>
    <submittedName>
        <fullName evidence="2">SMI1/KNR4 family protein</fullName>
    </submittedName>
</protein>
<reference evidence="2 3" key="1">
    <citation type="submission" date="2020-05" db="EMBL/GenBank/DDBJ databases">
        <title>Paenibacillus glebae, sp. nov., Paenibacillus humi sp. nov., Paenibacillus pedi sp. nov., Paenibacillus terrestris sp. nov. and Paenibacillus terricola sp. nov., isolated from a forest top soil sample.</title>
        <authorList>
            <person name="Qi S."/>
            <person name="Carlier A."/>
            <person name="Cnockaert M."/>
            <person name="Vandamme P."/>
        </authorList>
    </citation>
    <scope>NUCLEOTIDE SEQUENCE [LARGE SCALE GENOMIC DNA]</scope>
    <source>
        <strain evidence="2 3">LMG 29502</strain>
    </source>
</reference>
<name>A0ABX2DQ66_9BACL</name>